<evidence type="ECO:0000313" key="5">
    <source>
        <dbReference type="EMBL" id="ABG65511.1"/>
    </source>
</evidence>
<keyword evidence="3" id="KW-0732">Signal</keyword>
<evidence type="ECO:0000256" key="2">
    <source>
        <dbReference type="ARBA" id="ARBA00005695"/>
    </source>
</evidence>
<dbReference type="SUPFAM" id="SSF53850">
    <property type="entry name" value="Periplasmic binding protein-like II"/>
    <property type="match status" value="1"/>
</dbReference>
<dbReference type="EMBL" id="CP000391">
    <property type="protein sequence ID" value="ABG65511.1"/>
    <property type="molecule type" value="Genomic_DNA"/>
</dbReference>
<geneLocation type="plasmid" evidence="5">
    <name>2</name>
</geneLocation>
<feature type="domain" description="Solute-binding protein family 5" evidence="4">
    <location>
        <begin position="138"/>
        <end position="233"/>
    </location>
</feature>
<dbReference type="InterPro" id="IPR039424">
    <property type="entry name" value="SBP_5"/>
</dbReference>
<dbReference type="Gene3D" id="3.40.190.10">
    <property type="entry name" value="Periplasmic binding protein-like II"/>
    <property type="match status" value="1"/>
</dbReference>
<sequence precursor="true">MTRLLNMTRRGFLRTTTGAIPAAAMGQLLSVTSAFAQEERPGPSLIGKLEGPKVVRDESRFPTSFQEAPQLAEQVSSGALPAVAERIGEDPLVIEPLNEIGTFGGILRRGFTGPSDEWNGVRIGGHDTVLAMDYANNEVVPNVARDWEWSDDQRVLTLYLRRGMKWSDGEPLTADDFMFWYEDMYQNEDLTPSPHAHMAINGKPITMEKVDDFTIRYVCPDPYPLLLKLLAGAGVMGYGPAQYGRRAQGGFAPKHYLTQFHPAYVDQAELDKMVEEAGFDNWKGLFLNRIDWAINLDVPAVTAWIPETLANTPTWRLKRNPYSIYVDTEGNQLPYIDEVVMSLAENLEVLNLRAVAGEYDYQSRHIDMGKLPVLLENADQAGYDVKLDPGSYGGDFIIRPNLTFPEDKDPEIAKWLKSVEFRRALSLGIERDQLNETFWLGVGVPGSPIPEPENAYYPGDEYKTRWHEYDPAQANQILDELGLTERDSEGFRMRTDGKGRLRLELMTMTGMFLPFTQIAEVIVNQWRDIGIDVRVDEVERGLGFNRVSGNEQQLWAWSNDTTEALFLAIHALPVSTSPASQNPLFGLWYDSNGEKGIEPPERMQEAMAKYRKGAGVTDEERAKLGKEIWSYLVDDVVAIGVVGQSPALMGVRVSNKKLGNSPARQFNSTLVRTPGGSIPETFFWKS</sequence>
<dbReference type="eggNOG" id="COG0747">
    <property type="taxonomic scope" value="Bacteria"/>
</dbReference>
<proteinExistence type="inferred from homology"/>
<name>Q11AR4_CHESB</name>
<dbReference type="InterPro" id="IPR000914">
    <property type="entry name" value="SBP_5_dom"/>
</dbReference>
<feature type="domain" description="Solute-binding protein family 5" evidence="4">
    <location>
        <begin position="314"/>
        <end position="557"/>
    </location>
</feature>
<dbReference type="PANTHER" id="PTHR30290:SF62">
    <property type="entry name" value="OLIGOPEPTIDE ABC TRANSPORTER, PERIPLASMIC OLIGOPEPTIDE-BINDING PROTEIN"/>
    <property type="match status" value="1"/>
</dbReference>
<dbReference type="PROSITE" id="PS51318">
    <property type="entry name" value="TAT"/>
    <property type="match status" value="1"/>
</dbReference>
<keyword evidence="5" id="KW-0614">Plasmid</keyword>
<evidence type="ECO:0000256" key="3">
    <source>
        <dbReference type="SAM" id="SignalP"/>
    </source>
</evidence>
<dbReference type="HOGENOM" id="CLU_017028_8_2_5"/>
<dbReference type="GO" id="GO:0015833">
    <property type="term" value="P:peptide transport"/>
    <property type="evidence" value="ECO:0007669"/>
    <property type="project" value="TreeGrafter"/>
</dbReference>
<protein>
    <submittedName>
        <fullName evidence="5">Twin-arginine translocation pathway signal</fullName>
    </submittedName>
</protein>
<dbReference type="InterPro" id="IPR023765">
    <property type="entry name" value="SBP_5_CS"/>
</dbReference>
<gene>
    <name evidence="5" type="ordered locus">Meso_4483</name>
</gene>
<comment type="similarity">
    <text evidence="2">Belongs to the bacterial solute-binding protein 5 family.</text>
</comment>
<dbReference type="Pfam" id="PF00496">
    <property type="entry name" value="SBP_bac_5"/>
    <property type="match status" value="2"/>
</dbReference>
<dbReference type="GO" id="GO:1904680">
    <property type="term" value="F:peptide transmembrane transporter activity"/>
    <property type="evidence" value="ECO:0007669"/>
    <property type="project" value="TreeGrafter"/>
</dbReference>
<feature type="chain" id="PRO_5004179985" evidence="3">
    <location>
        <begin position="37"/>
        <end position="686"/>
    </location>
</feature>
<dbReference type="CDD" id="cd08500">
    <property type="entry name" value="PBP2_NikA_DppA_OppA_like_4"/>
    <property type="match status" value="1"/>
</dbReference>
<dbReference type="OrthoDB" id="9803988at2"/>
<organism evidence="5">
    <name type="scientific">Chelativorans sp. (strain BNC1)</name>
    <dbReference type="NCBI Taxonomy" id="266779"/>
    <lineage>
        <taxon>Bacteria</taxon>
        <taxon>Pseudomonadati</taxon>
        <taxon>Pseudomonadota</taxon>
        <taxon>Alphaproteobacteria</taxon>
        <taxon>Hyphomicrobiales</taxon>
        <taxon>Phyllobacteriaceae</taxon>
        <taxon>Chelativorans</taxon>
    </lineage>
</organism>
<feature type="signal peptide" evidence="3">
    <location>
        <begin position="1"/>
        <end position="36"/>
    </location>
</feature>
<evidence type="ECO:0000259" key="4">
    <source>
        <dbReference type="Pfam" id="PF00496"/>
    </source>
</evidence>
<reference evidence="5" key="1">
    <citation type="submission" date="2006-06" db="EMBL/GenBank/DDBJ databases">
        <title>Complete sequence of Plasmid 2 of Chelativorans sp. BNC1.</title>
        <authorList>
            <consortium name="US DOE Joint Genome Institute"/>
            <person name="Copeland A."/>
            <person name="Lucas S."/>
            <person name="Lapidus A."/>
            <person name="Barry K."/>
            <person name="Detter J.C."/>
            <person name="Glavina del Rio T."/>
            <person name="Hammon N."/>
            <person name="Israni S."/>
            <person name="Dalin E."/>
            <person name="Tice H."/>
            <person name="Pitluck S."/>
            <person name="Chertkov O."/>
            <person name="Brettin T."/>
            <person name="Bruce D."/>
            <person name="Han C."/>
            <person name="Tapia R."/>
            <person name="Gilna P."/>
            <person name="Schmutz J."/>
            <person name="Larimer F."/>
            <person name="Land M."/>
            <person name="Hauser L."/>
            <person name="Kyrpides N."/>
            <person name="Mikhailova N."/>
            <person name="Richardson P."/>
        </authorList>
    </citation>
    <scope>NUCLEOTIDE SEQUENCE</scope>
    <source>
        <strain evidence="5">BNC1</strain>
        <plasmid evidence="5">2</plasmid>
    </source>
</reference>
<dbReference type="AlphaFoldDB" id="Q11AR4"/>
<evidence type="ECO:0000256" key="1">
    <source>
        <dbReference type="ARBA" id="ARBA00004418"/>
    </source>
</evidence>
<accession>Q11AR4</accession>
<dbReference type="InterPro" id="IPR006311">
    <property type="entry name" value="TAT_signal"/>
</dbReference>
<dbReference type="PROSITE" id="PS01040">
    <property type="entry name" value="SBP_BACTERIAL_5"/>
    <property type="match status" value="1"/>
</dbReference>
<dbReference type="PANTHER" id="PTHR30290">
    <property type="entry name" value="PERIPLASMIC BINDING COMPONENT OF ABC TRANSPORTER"/>
    <property type="match status" value="1"/>
</dbReference>
<comment type="subcellular location">
    <subcellularLocation>
        <location evidence="1">Periplasm</location>
    </subcellularLocation>
</comment>
<dbReference type="Gene3D" id="3.10.105.10">
    <property type="entry name" value="Dipeptide-binding Protein, Domain 3"/>
    <property type="match status" value="1"/>
</dbReference>
<dbReference type="KEGG" id="mes:Meso_4483"/>